<dbReference type="AlphaFoldDB" id="A0A1M6S1S4"/>
<proteinExistence type="predicted"/>
<dbReference type="RefSeq" id="WP_072904333.1">
    <property type="nucleotide sequence ID" value="NZ_FRAD01000025.1"/>
</dbReference>
<accession>A0A1M6S1S4</accession>
<keyword evidence="2" id="KW-1185">Reference proteome</keyword>
<name>A0A1M6S1S4_9CLOT</name>
<dbReference type="STRING" id="1121331.SAMN02745248_02423"/>
<protein>
    <submittedName>
        <fullName evidence="1">Uncharacterized protein</fullName>
    </submittedName>
</protein>
<evidence type="ECO:0000313" key="2">
    <source>
        <dbReference type="Proteomes" id="UP000183952"/>
    </source>
</evidence>
<gene>
    <name evidence="1" type="ORF">SAMN02745248_02423</name>
</gene>
<sequence length="125" mass="14813">MKDIPSHLQCAYCERNRNRGGECNGEEKGCLFFKADKRGCIRNKNLELPVRVYDEAPLINKWYDGYTLNGVDTEIRVRRIFGFKWDERKGLMYIYCDCDYFVNEFHEDYKEPSKKPNLIVIKGGR</sequence>
<evidence type="ECO:0000313" key="1">
    <source>
        <dbReference type="EMBL" id="SHK38569.1"/>
    </source>
</evidence>
<dbReference type="EMBL" id="FRAD01000025">
    <property type="protein sequence ID" value="SHK38569.1"/>
    <property type="molecule type" value="Genomic_DNA"/>
</dbReference>
<reference evidence="1 2" key="1">
    <citation type="submission" date="2016-11" db="EMBL/GenBank/DDBJ databases">
        <authorList>
            <person name="Jaros S."/>
            <person name="Januszkiewicz K."/>
            <person name="Wedrychowicz H."/>
        </authorList>
    </citation>
    <scope>NUCLEOTIDE SEQUENCE [LARGE SCALE GENOMIC DNA]</scope>
    <source>
        <strain evidence="1 2">DSM 3090</strain>
    </source>
</reference>
<dbReference type="Proteomes" id="UP000183952">
    <property type="component" value="Unassembled WGS sequence"/>
</dbReference>
<dbReference type="OrthoDB" id="1905838at2"/>
<organism evidence="1 2">
    <name type="scientific">Hathewaya proteolytica DSM 3090</name>
    <dbReference type="NCBI Taxonomy" id="1121331"/>
    <lineage>
        <taxon>Bacteria</taxon>
        <taxon>Bacillati</taxon>
        <taxon>Bacillota</taxon>
        <taxon>Clostridia</taxon>
        <taxon>Eubacteriales</taxon>
        <taxon>Clostridiaceae</taxon>
        <taxon>Hathewaya</taxon>
    </lineage>
</organism>